<dbReference type="EMBL" id="KL198004">
    <property type="protein sequence ID" value="KDQ32513.1"/>
    <property type="molecule type" value="Genomic_DNA"/>
</dbReference>
<dbReference type="AlphaFoldDB" id="A0A067NWR3"/>
<sequence length="167" mass="18588">MDTTAMDRSVYFRDVQVHSNPDCPVNIQRQFQALLLHAPTGADGKESDSEGAFPQPSRALRCETCNEVRKRHKHNIPSIWYPGAEPRLPVSSELVLLYCGLTAFRQLQRKLDDETAKLCEMVNGHGVVGMGGMDLAAFLQGLRGRVCRIEELTKQMSALSSQVTSKE</sequence>
<dbReference type="Proteomes" id="UP000027073">
    <property type="component" value="Unassembled WGS sequence"/>
</dbReference>
<dbReference type="VEuPathDB" id="FungiDB:PLEOSDRAFT_1110173"/>
<evidence type="ECO:0000313" key="2">
    <source>
        <dbReference type="Proteomes" id="UP000027073"/>
    </source>
</evidence>
<dbReference type="InParanoid" id="A0A067NWR3"/>
<gene>
    <name evidence="1" type="ORF">PLEOSDRAFT_1110173</name>
</gene>
<evidence type="ECO:0000313" key="1">
    <source>
        <dbReference type="EMBL" id="KDQ32513.1"/>
    </source>
</evidence>
<reference evidence="2" key="1">
    <citation type="journal article" date="2014" name="Proc. Natl. Acad. Sci. U.S.A.">
        <title>Extensive sampling of basidiomycete genomes demonstrates inadequacy of the white-rot/brown-rot paradigm for wood decay fungi.</title>
        <authorList>
            <person name="Riley R."/>
            <person name="Salamov A.A."/>
            <person name="Brown D.W."/>
            <person name="Nagy L.G."/>
            <person name="Floudas D."/>
            <person name="Held B.W."/>
            <person name="Levasseur A."/>
            <person name="Lombard V."/>
            <person name="Morin E."/>
            <person name="Otillar R."/>
            <person name="Lindquist E.A."/>
            <person name="Sun H."/>
            <person name="LaButti K.M."/>
            <person name="Schmutz J."/>
            <person name="Jabbour D."/>
            <person name="Luo H."/>
            <person name="Baker S.E."/>
            <person name="Pisabarro A.G."/>
            <person name="Walton J.D."/>
            <person name="Blanchette R.A."/>
            <person name="Henrissat B."/>
            <person name="Martin F."/>
            <person name="Cullen D."/>
            <person name="Hibbett D.S."/>
            <person name="Grigoriev I.V."/>
        </authorList>
    </citation>
    <scope>NUCLEOTIDE SEQUENCE [LARGE SCALE GENOMIC DNA]</scope>
    <source>
        <strain evidence="2">PC15</strain>
    </source>
</reference>
<organism evidence="1 2">
    <name type="scientific">Pleurotus ostreatus (strain PC15)</name>
    <name type="common">Oyster mushroom</name>
    <dbReference type="NCBI Taxonomy" id="1137138"/>
    <lineage>
        <taxon>Eukaryota</taxon>
        <taxon>Fungi</taxon>
        <taxon>Dikarya</taxon>
        <taxon>Basidiomycota</taxon>
        <taxon>Agaricomycotina</taxon>
        <taxon>Agaricomycetes</taxon>
        <taxon>Agaricomycetidae</taxon>
        <taxon>Agaricales</taxon>
        <taxon>Pleurotineae</taxon>
        <taxon>Pleurotaceae</taxon>
        <taxon>Pleurotus</taxon>
    </lineage>
</organism>
<dbReference type="HOGENOM" id="CLU_135764_0_0_1"/>
<name>A0A067NWR3_PLEO1</name>
<accession>A0A067NWR3</accession>
<proteinExistence type="predicted"/>
<protein>
    <submittedName>
        <fullName evidence="1">Uncharacterized protein</fullName>
    </submittedName>
</protein>